<dbReference type="CDD" id="cd13606">
    <property type="entry name" value="PBP2_ProX_like"/>
    <property type="match status" value="1"/>
</dbReference>
<dbReference type="Pfam" id="PF04069">
    <property type="entry name" value="OpuAC"/>
    <property type="match status" value="1"/>
</dbReference>
<dbReference type="EMBL" id="CP151657">
    <property type="protein sequence ID" value="WZP17688.1"/>
    <property type="molecule type" value="Genomic_DNA"/>
</dbReference>
<dbReference type="PROSITE" id="PS51257">
    <property type="entry name" value="PROKAR_LIPOPROTEIN"/>
    <property type="match status" value="1"/>
</dbReference>
<feature type="signal peptide" evidence="1">
    <location>
        <begin position="1"/>
        <end position="27"/>
    </location>
</feature>
<sequence length="320" mass="33461">MQHTRRNPRRKGLATLAGGFTLALVLAGCSGGGGGDPLASEEPSETAAAGSTETIVVGSADFPESSTLAEIYAGALNGAGIQAETKLGIGSREVYLPALEDGSIDLIPEYTGALLVGVDSDTELVDAGEIVDALPAALPEGLVILEASDAENKDAMVVTQATAEKYQLESIEDLAKVCDQLTLAAPAEFQERAQGLPGLEEKYGCVFKEFTPIGDSGGPLTVDALLKDEVQVADIYTTTPAIEENDLVVLEDPKQNWPAQQVVPLASGDALSDEATEVLNQVSAQLTTEDLIELNQAVSGDQKMDPSEAARMWLEEKGFA</sequence>
<evidence type="ECO:0000256" key="1">
    <source>
        <dbReference type="SAM" id="SignalP"/>
    </source>
</evidence>
<evidence type="ECO:0000313" key="3">
    <source>
        <dbReference type="EMBL" id="WZP17688.1"/>
    </source>
</evidence>
<feature type="chain" id="PRO_5046213571" evidence="1">
    <location>
        <begin position="28"/>
        <end position="320"/>
    </location>
</feature>
<dbReference type="SUPFAM" id="SSF53850">
    <property type="entry name" value="Periplasmic binding protein-like II"/>
    <property type="match status" value="1"/>
</dbReference>
<protein>
    <submittedName>
        <fullName evidence="3">ABC transporter substrate-binding protein</fullName>
    </submittedName>
</protein>
<organism evidence="3 4">
    <name type="scientific">Arthrobacter citreus</name>
    <dbReference type="NCBI Taxonomy" id="1670"/>
    <lineage>
        <taxon>Bacteria</taxon>
        <taxon>Bacillati</taxon>
        <taxon>Actinomycetota</taxon>
        <taxon>Actinomycetes</taxon>
        <taxon>Micrococcales</taxon>
        <taxon>Micrococcaceae</taxon>
        <taxon>Arthrobacter</taxon>
    </lineage>
</organism>
<dbReference type="Gene3D" id="3.40.190.10">
    <property type="entry name" value="Periplasmic binding protein-like II"/>
    <property type="match status" value="1"/>
</dbReference>
<feature type="domain" description="ABC-type glycine betaine transport system substrate-binding" evidence="2">
    <location>
        <begin position="54"/>
        <end position="316"/>
    </location>
</feature>
<keyword evidence="1" id="KW-0732">Signal</keyword>
<accession>A0ABZ3A208</accession>
<gene>
    <name evidence="3" type="ORF">AAE021_01830</name>
</gene>
<dbReference type="Gene3D" id="3.40.190.120">
    <property type="entry name" value="Osmoprotection protein (prox), domain 2"/>
    <property type="match status" value="1"/>
</dbReference>
<reference evidence="3 4" key="1">
    <citation type="submission" date="2024-04" db="EMBL/GenBank/DDBJ databases">
        <title>Arthrobacter sp. from Plains bison fecal sample.</title>
        <authorList>
            <person name="Ruzzini A."/>
        </authorList>
    </citation>
    <scope>NUCLEOTIDE SEQUENCE [LARGE SCALE GENOMIC DNA]</scope>
    <source>
        <strain evidence="3 4">EINP1</strain>
    </source>
</reference>
<evidence type="ECO:0000259" key="2">
    <source>
        <dbReference type="Pfam" id="PF04069"/>
    </source>
</evidence>
<evidence type="ECO:0000313" key="4">
    <source>
        <dbReference type="Proteomes" id="UP001448858"/>
    </source>
</evidence>
<dbReference type="InterPro" id="IPR007210">
    <property type="entry name" value="ABC_Gly_betaine_transp_sub-bd"/>
</dbReference>
<proteinExistence type="predicted"/>
<dbReference type="Proteomes" id="UP001448858">
    <property type="component" value="Chromosome"/>
</dbReference>
<keyword evidence="4" id="KW-1185">Reference proteome</keyword>
<name>A0ABZ3A208_9MICC</name>